<protein>
    <submittedName>
        <fullName evidence="1">Uncharacterized protein</fullName>
    </submittedName>
</protein>
<proteinExistence type="predicted"/>
<dbReference type="GeneID" id="80896932"/>
<accession>A0A9W8QE69</accession>
<gene>
    <name evidence="1" type="ORF">LMH87_009773</name>
</gene>
<dbReference type="KEGG" id="amus:LMH87_009773"/>
<sequence>MAYVFALATGGTASTTGRQSGTAIKRFRQWHGVFPNRIWLIRLEAVSAAESKRSTCMILTGTSSPLHRFALPNGAVTTVRT</sequence>
<reference evidence="1" key="1">
    <citation type="journal article" date="2023" name="Access Microbiol">
        <title>De-novo genome assembly for Akanthomyces muscarius, a biocontrol agent of insect agricultural pests.</title>
        <authorList>
            <person name="Erdos Z."/>
            <person name="Studholme D.J."/>
            <person name="Raymond B."/>
            <person name="Sharma M."/>
        </authorList>
    </citation>
    <scope>NUCLEOTIDE SEQUENCE</scope>
    <source>
        <strain evidence="1">Ve6</strain>
    </source>
</reference>
<evidence type="ECO:0000313" key="1">
    <source>
        <dbReference type="EMBL" id="KAJ4153278.1"/>
    </source>
</evidence>
<dbReference type="Proteomes" id="UP001144673">
    <property type="component" value="Chromosome 5"/>
</dbReference>
<comment type="caution">
    <text evidence="1">The sequence shown here is derived from an EMBL/GenBank/DDBJ whole genome shotgun (WGS) entry which is preliminary data.</text>
</comment>
<dbReference type="RefSeq" id="XP_056053936.1">
    <property type="nucleotide sequence ID" value="XM_056196828.1"/>
</dbReference>
<keyword evidence="2" id="KW-1185">Reference proteome</keyword>
<dbReference type="EMBL" id="JAJHUN010000008">
    <property type="protein sequence ID" value="KAJ4153278.1"/>
    <property type="molecule type" value="Genomic_DNA"/>
</dbReference>
<name>A0A9W8QE69_AKAMU</name>
<dbReference type="AlphaFoldDB" id="A0A9W8QE69"/>
<evidence type="ECO:0000313" key="2">
    <source>
        <dbReference type="Proteomes" id="UP001144673"/>
    </source>
</evidence>
<organism evidence="1 2">
    <name type="scientific">Akanthomyces muscarius</name>
    <name type="common">Entomopathogenic fungus</name>
    <name type="synonym">Lecanicillium muscarium</name>
    <dbReference type="NCBI Taxonomy" id="2231603"/>
    <lineage>
        <taxon>Eukaryota</taxon>
        <taxon>Fungi</taxon>
        <taxon>Dikarya</taxon>
        <taxon>Ascomycota</taxon>
        <taxon>Pezizomycotina</taxon>
        <taxon>Sordariomycetes</taxon>
        <taxon>Hypocreomycetidae</taxon>
        <taxon>Hypocreales</taxon>
        <taxon>Cordycipitaceae</taxon>
        <taxon>Akanthomyces</taxon>
    </lineage>
</organism>